<dbReference type="STRING" id="407022.SAMN05661044_03980"/>
<evidence type="ECO:0000259" key="1">
    <source>
        <dbReference type="Pfam" id="PF00534"/>
    </source>
</evidence>
<dbReference type="AlphaFoldDB" id="A0A1H7UXF8"/>
<dbReference type="EMBL" id="FOAF01000006">
    <property type="protein sequence ID" value="SEM01345.1"/>
    <property type="molecule type" value="Genomic_DNA"/>
</dbReference>
<dbReference type="Pfam" id="PF00534">
    <property type="entry name" value="Glycos_transf_1"/>
    <property type="match status" value="1"/>
</dbReference>
<dbReference type="Proteomes" id="UP000199421">
    <property type="component" value="Unassembled WGS sequence"/>
</dbReference>
<dbReference type="OrthoDB" id="7560678at2"/>
<dbReference type="PANTHER" id="PTHR12526">
    <property type="entry name" value="GLYCOSYLTRANSFERASE"/>
    <property type="match status" value="1"/>
</dbReference>
<evidence type="ECO:0000313" key="2">
    <source>
        <dbReference type="EMBL" id="SEM01345.1"/>
    </source>
</evidence>
<dbReference type="RefSeq" id="WP_093327871.1">
    <property type="nucleotide sequence ID" value="NZ_FOAF01000006.1"/>
</dbReference>
<accession>A0A1H7UXF8</accession>
<dbReference type="Gene3D" id="3.40.50.2000">
    <property type="entry name" value="Glycogen Phosphorylase B"/>
    <property type="match status" value="2"/>
</dbReference>
<evidence type="ECO:0000313" key="3">
    <source>
        <dbReference type="Proteomes" id="UP000199421"/>
    </source>
</evidence>
<proteinExistence type="predicted"/>
<organism evidence="2 3">
    <name type="scientific">Olivibacter domesticus</name>
    <name type="common">Pseudosphingobacterium domesticum</name>
    <dbReference type="NCBI Taxonomy" id="407022"/>
    <lineage>
        <taxon>Bacteria</taxon>
        <taxon>Pseudomonadati</taxon>
        <taxon>Bacteroidota</taxon>
        <taxon>Sphingobacteriia</taxon>
        <taxon>Sphingobacteriales</taxon>
        <taxon>Sphingobacteriaceae</taxon>
        <taxon>Olivibacter</taxon>
    </lineage>
</organism>
<keyword evidence="2" id="KW-0808">Transferase</keyword>
<gene>
    <name evidence="2" type="ORF">SAMN05661044_03980</name>
</gene>
<dbReference type="SUPFAM" id="SSF53756">
    <property type="entry name" value="UDP-Glycosyltransferase/glycogen phosphorylase"/>
    <property type="match status" value="1"/>
</dbReference>
<feature type="domain" description="Glycosyl transferase family 1" evidence="1">
    <location>
        <begin position="231"/>
        <end position="380"/>
    </location>
</feature>
<dbReference type="GO" id="GO:0016757">
    <property type="term" value="F:glycosyltransferase activity"/>
    <property type="evidence" value="ECO:0007669"/>
    <property type="project" value="InterPro"/>
</dbReference>
<protein>
    <submittedName>
        <fullName evidence="2">Glycosyltransferase involved in cell wall bisynthesis</fullName>
    </submittedName>
</protein>
<name>A0A1H7UXF8_OLID1</name>
<dbReference type="InterPro" id="IPR001296">
    <property type="entry name" value="Glyco_trans_1"/>
</dbReference>
<reference evidence="3" key="1">
    <citation type="submission" date="2016-10" db="EMBL/GenBank/DDBJ databases">
        <authorList>
            <person name="Varghese N."/>
            <person name="Submissions S."/>
        </authorList>
    </citation>
    <scope>NUCLEOTIDE SEQUENCE [LARGE SCALE GENOMIC DNA]</scope>
    <source>
        <strain evidence="3">DSM 18733</strain>
    </source>
</reference>
<dbReference type="PANTHER" id="PTHR12526:SF630">
    <property type="entry name" value="GLYCOSYLTRANSFERASE"/>
    <property type="match status" value="1"/>
</dbReference>
<keyword evidence="3" id="KW-1185">Reference proteome</keyword>
<sequence>MPKMIKDNVLICFTASFPYGNKETFFENELPYLSVAFERVIIYPLYNPTSNESKRKVPINVDVYPTFVSKNKAIRVFSGIFNFSPVSYYIKDLFEQKVYLSVFNIKKWFNSLLSFRTSYATLKERLKKIDKKCMLYSYWAEAPLFVTSLCKQKVKVIRMHRSDFYLEVNNNYLPLRQQIYDSSDLLLPISRDIAETLKSHYNINERKIFLNYLGVDNNKGPQIYNYDSSLIRIVSCSRVDPIKRVDLIAEALLKYQGSKKIEWHHFGDGMLFEALKKKVKETLRENVQIYLHGWSTQEQIYNFYETNEVTWFINVSLHEGVPVSIMEALSFGIPVIATNVGGTAESVNETNGFIVPVTINSEELLNKILEIEDRSYLERRNQAFITWKSQFVAKTNYDNLVEKLKSL</sequence>